<dbReference type="InterPro" id="IPR058248">
    <property type="entry name" value="Lxx211020-like"/>
</dbReference>
<dbReference type="Gene3D" id="2.60.40.1890">
    <property type="entry name" value="PCu(A)C copper chaperone"/>
    <property type="match status" value="1"/>
</dbReference>
<dbReference type="PANTHER" id="PTHR36302">
    <property type="entry name" value="BLR7088 PROTEIN"/>
    <property type="match status" value="1"/>
</dbReference>
<dbReference type="SUPFAM" id="SSF110087">
    <property type="entry name" value="DR1885-like metal-binding protein"/>
    <property type="match status" value="1"/>
</dbReference>
<comment type="caution">
    <text evidence="2">The sequence shown here is derived from an EMBL/GenBank/DDBJ whole genome shotgun (WGS) entry which is preliminary data.</text>
</comment>
<dbReference type="Pfam" id="PF04314">
    <property type="entry name" value="PCuAC"/>
    <property type="match status" value="1"/>
</dbReference>
<dbReference type="RefSeq" id="WP_260170467.1">
    <property type="nucleotide sequence ID" value="NZ_BAAARH010000006.1"/>
</dbReference>
<gene>
    <name evidence="2" type="ORF">HD598_000436</name>
</gene>
<protein>
    <recommendedName>
        <fullName evidence="4">Copper chaperone PCu(A)C</fullName>
    </recommendedName>
</protein>
<dbReference type="EMBL" id="JACHDR010000001">
    <property type="protein sequence ID" value="MBB5511749.1"/>
    <property type="molecule type" value="Genomic_DNA"/>
</dbReference>
<evidence type="ECO:0000256" key="1">
    <source>
        <dbReference type="SAM" id="SignalP"/>
    </source>
</evidence>
<dbReference type="PANTHER" id="PTHR36302:SF1">
    <property type="entry name" value="COPPER CHAPERONE PCU(A)C"/>
    <property type="match status" value="1"/>
</dbReference>
<reference evidence="2 3" key="1">
    <citation type="submission" date="2020-08" db="EMBL/GenBank/DDBJ databases">
        <title>Sequencing the genomes of 1000 actinobacteria strains.</title>
        <authorList>
            <person name="Klenk H.-P."/>
        </authorList>
    </citation>
    <scope>NUCLEOTIDE SEQUENCE [LARGE SCALE GENOMIC DNA]</scope>
    <source>
        <strain evidence="2 3">DSM 105783</strain>
    </source>
</reference>
<accession>A0A7W8TRU7</accession>
<feature type="chain" id="PRO_5038929446" description="Copper chaperone PCu(A)C" evidence="1">
    <location>
        <begin position="24"/>
        <end position="181"/>
    </location>
</feature>
<evidence type="ECO:0000313" key="3">
    <source>
        <dbReference type="Proteomes" id="UP000580797"/>
    </source>
</evidence>
<organism evidence="2 3">
    <name type="scientific">Neomicrococcus aestuarii</name>
    <dbReference type="NCBI Taxonomy" id="556325"/>
    <lineage>
        <taxon>Bacteria</taxon>
        <taxon>Bacillati</taxon>
        <taxon>Actinomycetota</taxon>
        <taxon>Actinomycetes</taxon>
        <taxon>Micrococcales</taxon>
        <taxon>Micrococcaceae</taxon>
        <taxon>Neomicrococcus</taxon>
    </lineage>
</organism>
<evidence type="ECO:0008006" key="4">
    <source>
        <dbReference type="Google" id="ProtNLM"/>
    </source>
</evidence>
<dbReference type="InterPro" id="IPR036182">
    <property type="entry name" value="PCuAC_sf"/>
</dbReference>
<dbReference type="PROSITE" id="PS51257">
    <property type="entry name" value="PROKAR_LIPOPROTEIN"/>
    <property type="match status" value="1"/>
</dbReference>
<keyword evidence="1" id="KW-0732">Signal</keyword>
<dbReference type="Proteomes" id="UP000580797">
    <property type="component" value="Unassembled WGS sequence"/>
</dbReference>
<proteinExistence type="predicted"/>
<dbReference type="InterPro" id="IPR007410">
    <property type="entry name" value="LpqE-like"/>
</dbReference>
<feature type="signal peptide" evidence="1">
    <location>
        <begin position="1"/>
        <end position="23"/>
    </location>
</feature>
<name>A0A7W8TRU7_9MICC</name>
<sequence>MTRNSFTLSFSKLSAGAAIMALALSGCSAGSGGTNTQPASNASTSSTSSASAARLSVKDPWIKAVSSGMTAGFGIISNTTDQPLQIVAASSEVAAEIQLHETTAGSGGTMTMREVDGGFTIPAQGDVVLAPGANHLMFMGVKSALNAGDDVTITLTFADGSTFTYTAPVKDFAGANENYEH</sequence>
<dbReference type="AlphaFoldDB" id="A0A7W8TRU7"/>
<evidence type="ECO:0000313" key="2">
    <source>
        <dbReference type="EMBL" id="MBB5511749.1"/>
    </source>
</evidence>